<dbReference type="GO" id="GO:0005525">
    <property type="term" value="F:GTP binding"/>
    <property type="evidence" value="ECO:0007669"/>
    <property type="project" value="UniProtKB-UniRule"/>
</dbReference>
<dbReference type="FunFam" id="3.40.50.300:FF:003977">
    <property type="entry name" value="Guanine nucleotide-binding protein G(q) subunit alpha"/>
    <property type="match status" value="1"/>
</dbReference>
<evidence type="ECO:0000256" key="3">
    <source>
        <dbReference type="ARBA" id="ARBA00022741"/>
    </source>
</evidence>
<feature type="binding site" evidence="8">
    <location>
        <position position="234"/>
    </location>
    <ligand>
        <name>Mg(2+)</name>
        <dbReference type="ChEBI" id="CHEBI:18420"/>
    </ligand>
</feature>
<evidence type="ECO:0000256" key="4">
    <source>
        <dbReference type="ARBA" id="ARBA00022842"/>
    </source>
</evidence>
<dbReference type="PANTHER" id="PTHR10218">
    <property type="entry name" value="GTP-BINDING PROTEIN ALPHA SUBUNIT"/>
    <property type="match status" value="1"/>
</dbReference>
<keyword evidence="10" id="KW-0812">Transmembrane</keyword>
<feature type="binding site" evidence="7">
    <location>
        <begin position="97"/>
        <end position="102"/>
    </location>
    <ligand>
        <name>GTP</name>
        <dbReference type="ChEBI" id="CHEBI:37565"/>
    </ligand>
</feature>
<dbReference type="GO" id="GO:0005834">
    <property type="term" value="C:heterotrimeric G-protein complex"/>
    <property type="evidence" value="ECO:0007669"/>
    <property type="project" value="UniProtKB-UniRule"/>
</dbReference>
<organism evidence="11 12">
    <name type="scientific">Oreochromis niloticus</name>
    <name type="common">Nile tilapia</name>
    <name type="synonym">Tilapia nilotica</name>
    <dbReference type="NCBI Taxonomy" id="8128"/>
    <lineage>
        <taxon>Eukaryota</taxon>
        <taxon>Metazoa</taxon>
        <taxon>Chordata</taxon>
        <taxon>Craniata</taxon>
        <taxon>Vertebrata</taxon>
        <taxon>Euteleostomi</taxon>
        <taxon>Actinopterygii</taxon>
        <taxon>Neopterygii</taxon>
        <taxon>Teleostei</taxon>
        <taxon>Neoteleostei</taxon>
        <taxon>Acanthomorphata</taxon>
        <taxon>Ovalentaria</taxon>
        <taxon>Cichlomorphae</taxon>
        <taxon>Cichliformes</taxon>
        <taxon>Cichlidae</taxon>
        <taxon>African cichlids</taxon>
        <taxon>Pseudocrenilabrinae</taxon>
        <taxon>Oreochromini</taxon>
        <taxon>Oreochromis</taxon>
    </lineage>
</organism>
<feature type="transmembrane region" description="Helical" evidence="10">
    <location>
        <begin position="7"/>
        <end position="30"/>
    </location>
</feature>
<feature type="binding site" evidence="7">
    <location>
        <begin position="322"/>
        <end position="325"/>
    </location>
    <ligand>
        <name>GTP</name>
        <dbReference type="ChEBI" id="CHEBI:37565"/>
    </ligand>
</feature>
<dbReference type="GO" id="GO:0007188">
    <property type="term" value="P:adenylate cyclase-modulating G protein-coupled receptor signaling pathway"/>
    <property type="evidence" value="ECO:0007669"/>
    <property type="project" value="TreeGrafter"/>
</dbReference>
<keyword evidence="3 7" id="KW-0547">Nucleotide-binding</keyword>
<evidence type="ECO:0000256" key="10">
    <source>
        <dbReference type="SAM" id="Phobius"/>
    </source>
</evidence>
<feature type="binding site" evidence="8">
    <location>
        <position position="101"/>
    </location>
    <ligand>
        <name>Mg(2+)</name>
        <dbReference type="ChEBI" id="CHEBI:18420"/>
    </ligand>
</feature>
<dbReference type="SMART" id="SM00275">
    <property type="entry name" value="G_alpha"/>
    <property type="match status" value="1"/>
</dbReference>
<dbReference type="PANTHER" id="PTHR10218:SF368">
    <property type="entry name" value="GUANINE NUCLEOTIDE-BINDING PROTEIN (G PROTEIN), ALPHA 11A (GQ CLASS)-RELATED"/>
    <property type="match status" value="1"/>
</dbReference>
<dbReference type="InParanoid" id="A0A669F6Q9"/>
<dbReference type="Pfam" id="PF00503">
    <property type="entry name" value="G-alpha"/>
    <property type="match status" value="1"/>
</dbReference>
<dbReference type="AlphaFoldDB" id="A0A669F6Q9"/>
<evidence type="ECO:0000256" key="5">
    <source>
        <dbReference type="ARBA" id="ARBA00023134"/>
    </source>
</evidence>
<dbReference type="Ensembl" id="ENSONIT00000066633.1">
    <property type="protein sequence ID" value="ENSONIP00000080347.1"/>
    <property type="gene ID" value="ENSONIG00000001147.2"/>
</dbReference>
<keyword evidence="4 8" id="KW-0460">Magnesium</keyword>
<evidence type="ECO:0000256" key="8">
    <source>
        <dbReference type="PIRSR" id="PIRSR601019-2"/>
    </source>
</evidence>
<dbReference type="Gene3D" id="1.10.400.10">
    <property type="entry name" value="GI Alpha 1, domain 2-like"/>
    <property type="match status" value="1"/>
</dbReference>
<dbReference type="GeneTree" id="ENSGT00940000162569"/>
<dbReference type="GO" id="GO:0046872">
    <property type="term" value="F:metal ion binding"/>
    <property type="evidence" value="ECO:0007669"/>
    <property type="project" value="UniProtKB-UniRule"/>
</dbReference>
<dbReference type="GO" id="GO:0001664">
    <property type="term" value="F:G protein-coupled receptor binding"/>
    <property type="evidence" value="ECO:0007669"/>
    <property type="project" value="UniProtKB-UniRule"/>
</dbReference>
<feature type="binding site" evidence="7">
    <location>
        <position position="379"/>
    </location>
    <ligand>
        <name>GTP</name>
        <dbReference type="ChEBI" id="CHEBI:37565"/>
    </ligand>
</feature>
<reference evidence="11" key="2">
    <citation type="submission" date="2025-08" db="UniProtKB">
        <authorList>
            <consortium name="Ensembl"/>
        </authorList>
    </citation>
    <scope>IDENTIFICATION</scope>
</reference>
<reference evidence="11" key="3">
    <citation type="submission" date="2025-09" db="UniProtKB">
        <authorList>
            <consortium name="Ensembl"/>
        </authorList>
    </citation>
    <scope>IDENTIFICATION</scope>
</reference>
<dbReference type="GO" id="GO:0003924">
    <property type="term" value="F:GTPase activity"/>
    <property type="evidence" value="ECO:0007669"/>
    <property type="project" value="UniProtKB-UniRule"/>
</dbReference>
<evidence type="ECO:0000256" key="7">
    <source>
        <dbReference type="PIRSR" id="PIRSR601019-1"/>
    </source>
</evidence>
<dbReference type="PROSITE" id="PS51882">
    <property type="entry name" value="G_ALPHA"/>
    <property type="match status" value="1"/>
</dbReference>
<keyword evidence="6 9" id="KW-0807">Transducer</keyword>
<comment type="similarity">
    <text evidence="1 9">Belongs to the G-alpha family. G(q) subfamily.</text>
</comment>
<dbReference type="SUPFAM" id="SSF52540">
    <property type="entry name" value="P-loop containing nucleoside triphosphate hydrolases"/>
    <property type="match status" value="1"/>
</dbReference>
<feature type="binding site" evidence="7">
    <location>
        <begin position="228"/>
        <end position="234"/>
    </location>
    <ligand>
        <name>GTP</name>
        <dbReference type="ChEBI" id="CHEBI:37565"/>
    </ligand>
</feature>
<dbReference type="InterPro" id="IPR011025">
    <property type="entry name" value="GproteinA_insert"/>
</dbReference>
<gene>
    <name evidence="11" type="primary">gna11b</name>
</gene>
<dbReference type="Proteomes" id="UP000005207">
    <property type="component" value="Linkage group LG19"/>
</dbReference>
<evidence type="ECO:0000313" key="12">
    <source>
        <dbReference type="Proteomes" id="UP000005207"/>
    </source>
</evidence>
<proteinExistence type="inferred from homology"/>
<keyword evidence="5 7" id="KW-0342">GTP-binding</keyword>
<dbReference type="PRINTS" id="PR00318">
    <property type="entry name" value="GPROTEINA"/>
</dbReference>
<evidence type="ECO:0000256" key="2">
    <source>
        <dbReference type="ARBA" id="ARBA00022723"/>
    </source>
</evidence>
<comment type="function">
    <text evidence="9">Guanine nucleotide-binding proteins (G proteins) are involved as modulators or transducers in various transmembrane signaling systems.</text>
</comment>
<evidence type="ECO:0000256" key="6">
    <source>
        <dbReference type="ARBA" id="ARBA00023224"/>
    </source>
</evidence>
<sequence>MKRKAKTFVSLTHVGLSLIVLFTSLVLPFLDYTRVALHDLKFKLIPFHLLLCLDRASVRLLLQFCFDWGPSRIEGLNCRCYPHCNYDPVSLCSGTGESGKSTFIKQMRIIHGAGYSDEDKRGFIRLVYQNIFTSMQSMIRATENLKIPYKYEDNRANAMLVKEVDIEKINSFEQPYITAIKSLWADPGIQEAYDRRREYQLSDSTKYYLSDLDRISDPNYLPTQQDVLRVRIPTTGIIEYPFDLQSIIFRMVDVGGQRSERRKWIHCFENVTSIMFLVALSEYDQVLVESDNENRMEESKALFRTIITYPWFQNSSVILFLNKKDLLEEKITYSHLVDYFPEFDGPQRDAQAAREFILKMFVDLNPDSDKIIYSHFTCATDTENIRFVFAAVKDTILQLNLKEYNLV</sequence>
<dbReference type="PRINTS" id="PR00442">
    <property type="entry name" value="GPROTEINAQ"/>
</dbReference>
<evidence type="ECO:0000256" key="1">
    <source>
        <dbReference type="ARBA" id="ARBA00007976"/>
    </source>
</evidence>
<keyword evidence="10" id="KW-0472">Membrane</keyword>
<dbReference type="InterPro" id="IPR027417">
    <property type="entry name" value="P-loop_NTPase"/>
</dbReference>
<dbReference type="SUPFAM" id="SSF47895">
    <property type="entry name" value="Transducin (alpha subunit), insertion domain"/>
    <property type="match status" value="1"/>
</dbReference>
<keyword evidence="2 8" id="KW-0479">Metal-binding</keyword>
<dbReference type="FunFam" id="1.10.400.10:FF:000002">
    <property type="entry name" value="guanine nucleotide-binding protein G(Q) subunit alpha"/>
    <property type="match status" value="1"/>
</dbReference>
<keyword evidence="10" id="KW-1133">Transmembrane helix</keyword>
<keyword evidence="12" id="KW-1185">Reference proteome</keyword>
<feature type="binding site" evidence="7">
    <location>
        <begin position="203"/>
        <end position="204"/>
    </location>
    <ligand>
        <name>GTP</name>
        <dbReference type="ChEBI" id="CHEBI:37565"/>
    </ligand>
</feature>
<dbReference type="InterPro" id="IPR000654">
    <property type="entry name" value="Gprotein_alpha_Q"/>
</dbReference>
<accession>A0A669F6Q9</accession>
<dbReference type="GO" id="GO:0005096">
    <property type="term" value="F:GTPase activator activity"/>
    <property type="evidence" value="ECO:0007669"/>
    <property type="project" value="TreeGrafter"/>
</dbReference>
<dbReference type="CDD" id="cd00066">
    <property type="entry name" value="G-alpha"/>
    <property type="match status" value="1"/>
</dbReference>
<dbReference type="GO" id="GO:0031683">
    <property type="term" value="F:G-protein beta/gamma-subunit complex binding"/>
    <property type="evidence" value="ECO:0007669"/>
    <property type="project" value="UniProtKB-UniRule"/>
</dbReference>
<dbReference type="InterPro" id="IPR001019">
    <property type="entry name" value="Gprotein_alpha_su"/>
</dbReference>
<evidence type="ECO:0000313" key="11">
    <source>
        <dbReference type="Ensembl" id="ENSONIP00000080347.1"/>
    </source>
</evidence>
<comment type="subunit">
    <text evidence="9">G proteins are composed of 3 units; alpha, beta and gamma. The alpha chain contains the guanine nucleotide binding site.</text>
</comment>
<dbReference type="GO" id="GO:0005737">
    <property type="term" value="C:cytoplasm"/>
    <property type="evidence" value="ECO:0007669"/>
    <property type="project" value="TreeGrafter"/>
</dbReference>
<evidence type="ECO:0000256" key="9">
    <source>
        <dbReference type="RuleBase" id="RU369122"/>
    </source>
</evidence>
<name>A0A669F6Q9_ORENI</name>
<dbReference type="Gene3D" id="3.40.50.300">
    <property type="entry name" value="P-loop containing nucleotide triphosphate hydrolases"/>
    <property type="match status" value="1"/>
</dbReference>
<feature type="binding site" evidence="7">
    <location>
        <begin position="253"/>
        <end position="257"/>
    </location>
    <ligand>
        <name>GTP</name>
        <dbReference type="ChEBI" id="CHEBI:37565"/>
    </ligand>
</feature>
<protein>
    <recommendedName>
        <fullName evidence="9">Guanine nucleotide-binding protein subunit alpha</fullName>
    </recommendedName>
</protein>
<reference evidence="12" key="1">
    <citation type="submission" date="2012-01" db="EMBL/GenBank/DDBJ databases">
        <title>The Genome Sequence of Oreochromis niloticus (Nile Tilapia).</title>
        <authorList>
            <consortium name="Broad Institute Genome Assembly Team"/>
            <consortium name="Broad Institute Sequencing Platform"/>
            <person name="Di Palma F."/>
            <person name="Johnson J."/>
            <person name="Lander E.S."/>
            <person name="Lindblad-Toh K."/>
        </authorList>
    </citation>
    <scope>NUCLEOTIDE SEQUENCE [LARGE SCALE GENOMIC DNA]</scope>
</reference>